<accession>A0A4Y6Q226</accession>
<evidence type="ECO:0000313" key="2">
    <source>
        <dbReference type="Proteomes" id="UP000315995"/>
    </source>
</evidence>
<dbReference type="Proteomes" id="UP000315995">
    <property type="component" value="Chromosome"/>
</dbReference>
<reference evidence="1 2" key="1">
    <citation type="submission" date="2019-06" db="EMBL/GenBank/DDBJ databases">
        <title>Persicimonas caeni gen. nov., sp. nov., a predatory bacterium isolated from solar saltern.</title>
        <authorList>
            <person name="Wang S."/>
        </authorList>
    </citation>
    <scope>NUCLEOTIDE SEQUENCE [LARGE SCALE GENOMIC DNA]</scope>
    <source>
        <strain evidence="1 2">YN101</strain>
    </source>
</reference>
<proteinExistence type="predicted"/>
<accession>A0A5B8YGB8</accession>
<dbReference type="OrthoDB" id="5494838at2"/>
<evidence type="ECO:0000313" key="1">
    <source>
        <dbReference type="EMBL" id="QDG54616.1"/>
    </source>
</evidence>
<dbReference type="EMBL" id="CP041186">
    <property type="protein sequence ID" value="QDG54616.1"/>
    <property type="molecule type" value="Genomic_DNA"/>
</dbReference>
<keyword evidence="2" id="KW-1185">Reference proteome</keyword>
<name>A0A4Y6Q226_PERCE</name>
<dbReference type="RefSeq" id="WP_141201060.1">
    <property type="nucleotide sequence ID" value="NZ_CP041186.1"/>
</dbReference>
<dbReference type="AlphaFoldDB" id="A0A4Y6Q226"/>
<protein>
    <submittedName>
        <fullName evidence="1">Uncharacterized protein</fullName>
    </submittedName>
</protein>
<organism evidence="1 2">
    <name type="scientific">Persicimonas caeni</name>
    <dbReference type="NCBI Taxonomy" id="2292766"/>
    <lineage>
        <taxon>Bacteria</taxon>
        <taxon>Deltaproteobacteria</taxon>
        <taxon>Bradymonadales</taxon>
        <taxon>Bradymonadaceae</taxon>
        <taxon>Persicimonas</taxon>
    </lineage>
</organism>
<sequence length="271" mass="30152">MADENSWLEALEDKLVERRLEVEDVEGTLNVKAGKGVIAAKANIDPKPLWAVLSDTAPEGRERLIAGYASGVKHVLMEPRRSDASEWDYVKTAGRLLPNIEVHTFVLGAEAAAGESPWTMDFHEDLVLAYFVDLDMGMRVLTQSQVEGWSATENRVTSAARSLLFHKSRSLKTSKLDDFEGVEKIHTGDGYDAMRCIVVADLFFGDFDDSYRFSMPTQDALLFTRGDDEALVDALRTATDAHYAKADYPLTRSIYAFETGRPVLAEPRAKQ</sequence>
<gene>
    <name evidence="1" type="ORF">FIV42_28885</name>
</gene>